<proteinExistence type="predicted"/>
<dbReference type="InterPro" id="IPR015050">
    <property type="entry name" value="BofC_C"/>
</dbReference>
<dbReference type="AlphaFoldDB" id="A0A1W5ZUG0"/>
<sequence length="187" mass="21756">MIRWLFIIGIVVIFAGWQAIHFEEERPLTASDLSYQRAVEVKNEDTVSTLVKPEPLKLTVILKEHYMDGVIETTKKEETIWSMMDFWAQYEGWTVENQQLDQVVFKREVKDISPLTKQQGYFGLTEDGELAVFEGEPEDGKVIEAFKPIPIKPLESRRKTELKSGIKIKNYDHFEQVLKQYSTQGEI</sequence>
<dbReference type="Pfam" id="PF08977">
    <property type="entry name" value="BOFC_N"/>
    <property type="match status" value="1"/>
</dbReference>
<dbReference type="InterPro" id="IPR015071">
    <property type="entry name" value="BOFC_N"/>
</dbReference>
<dbReference type="KEGG" id="hmn:HM131_08865"/>
<dbReference type="OrthoDB" id="2678751at2"/>
<dbReference type="Pfam" id="PF08955">
    <property type="entry name" value="BofC_C"/>
    <property type="match status" value="1"/>
</dbReference>
<evidence type="ECO:0000313" key="4">
    <source>
        <dbReference type="Proteomes" id="UP000192527"/>
    </source>
</evidence>
<accession>A0A1W5ZUG0</accession>
<dbReference type="RefSeq" id="WP_085029420.1">
    <property type="nucleotide sequence ID" value="NZ_CP020772.1"/>
</dbReference>
<evidence type="ECO:0000259" key="1">
    <source>
        <dbReference type="Pfam" id="PF08955"/>
    </source>
</evidence>
<reference evidence="3 4" key="1">
    <citation type="submission" date="2017-04" db="EMBL/GenBank/DDBJ databases">
        <title>The whole genome sequencing and assembly of Halobacillus mangrovi strain.</title>
        <authorList>
            <person name="Lee S.-J."/>
            <person name="Park M.-K."/>
            <person name="Kim J.-Y."/>
            <person name="Lee Y.-J."/>
            <person name="Yi H."/>
            <person name="Bahn Y.-S."/>
            <person name="Kim J.F."/>
            <person name="Lee D.-W."/>
        </authorList>
    </citation>
    <scope>NUCLEOTIDE SEQUENCE [LARGE SCALE GENOMIC DNA]</scope>
    <source>
        <strain evidence="3 4">KTB 131</strain>
    </source>
</reference>
<dbReference type="InterPro" id="IPR038117">
    <property type="entry name" value="BofC_C_sf"/>
</dbReference>
<dbReference type="Gene3D" id="3.30.70.1740">
    <property type="entry name" value="Bypass-of-forespore C, C-terminal domain"/>
    <property type="match status" value="1"/>
</dbReference>
<evidence type="ECO:0000313" key="3">
    <source>
        <dbReference type="EMBL" id="ARI76946.1"/>
    </source>
</evidence>
<dbReference type="Proteomes" id="UP000192527">
    <property type="component" value="Chromosome"/>
</dbReference>
<feature type="domain" description="Bypass-of-forespore C N-terminal" evidence="2">
    <location>
        <begin position="59"/>
        <end position="107"/>
    </location>
</feature>
<protein>
    <submittedName>
        <fullName evidence="3">Bypass-of-forespore protein C</fullName>
    </submittedName>
</protein>
<dbReference type="STRING" id="402384.HM131_08865"/>
<dbReference type="Gene3D" id="3.10.20.420">
    <property type="entry name" value="Bypass-of-forespore C, N-terminal domain"/>
    <property type="match status" value="1"/>
</dbReference>
<dbReference type="InterPro" id="IPR038118">
    <property type="entry name" value="BOFC_N_sf"/>
</dbReference>
<feature type="domain" description="Bypass of forespore C C-terminal" evidence="1">
    <location>
        <begin position="111"/>
        <end position="182"/>
    </location>
</feature>
<gene>
    <name evidence="3" type="ORF">HM131_08865</name>
</gene>
<evidence type="ECO:0000259" key="2">
    <source>
        <dbReference type="Pfam" id="PF08977"/>
    </source>
</evidence>
<keyword evidence="4" id="KW-1185">Reference proteome</keyword>
<name>A0A1W5ZUG0_9BACI</name>
<organism evidence="3 4">
    <name type="scientific">Halobacillus mangrovi</name>
    <dbReference type="NCBI Taxonomy" id="402384"/>
    <lineage>
        <taxon>Bacteria</taxon>
        <taxon>Bacillati</taxon>
        <taxon>Bacillota</taxon>
        <taxon>Bacilli</taxon>
        <taxon>Bacillales</taxon>
        <taxon>Bacillaceae</taxon>
        <taxon>Halobacillus</taxon>
    </lineage>
</organism>
<dbReference type="EMBL" id="CP020772">
    <property type="protein sequence ID" value="ARI76946.1"/>
    <property type="molecule type" value="Genomic_DNA"/>
</dbReference>